<protein>
    <submittedName>
        <fullName evidence="4">Ground-like domain-containing protein</fullName>
    </submittedName>
</protein>
<name>A0A0R3RTR4_9BILA</name>
<evidence type="ECO:0000313" key="4">
    <source>
        <dbReference type="WBParaSite" id="EEL_0000538201-mRNA-1"/>
    </source>
</evidence>
<evidence type="ECO:0000256" key="1">
    <source>
        <dbReference type="SAM" id="MobiDB-lite"/>
    </source>
</evidence>
<evidence type="ECO:0000313" key="3">
    <source>
        <dbReference type="Proteomes" id="UP000050640"/>
    </source>
</evidence>
<proteinExistence type="predicted"/>
<keyword evidence="3" id="KW-1185">Reference proteome</keyword>
<feature type="domain" description="Ground-like" evidence="2">
    <location>
        <begin position="244"/>
        <end position="313"/>
    </location>
</feature>
<dbReference type="InterPro" id="IPR007284">
    <property type="entry name" value="Ground-like_dom"/>
</dbReference>
<evidence type="ECO:0000259" key="2">
    <source>
        <dbReference type="Pfam" id="PF04155"/>
    </source>
</evidence>
<reference evidence="4" key="1">
    <citation type="submission" date="2017-02" db="UniProtKB">
        <authorList>
            <consortium name="WormBaseParasite"/>
        </authorList>
    </citation>
    <scope>IDENTIFICATION</scope>
</reference>
<accession>A0A0R3RTR4</accession>
<dbReference type="Pfam" id="PF04155">
    <property type="entry name" value="Ground-like"/>
    <property type="match status" value="1"/>
</dbReference>
<dbReference type="Proteomes" id="UP000050640">
    <property type="component" value="Unplaced"/>
</dbReference>
<sequence>MNVVKRNYQCYPSESALLSFHQLFFYSVPCSCFGSIPLWHCIPTCFQVPIVKQMEVSPSFPRASISHGENHAVQQQVQLQPQKRYISGDSYQKLYSLSHDFNQFNDPNLLQPQHQQQQQHEGDDEYWQPDQHSDEPIIYIAETTPNPYNKLIDTTKLVSIQPQPESIANQYDDGYLIEALNDIPNHTTSMHPSPISAIGSIFQTSKGKLQWASFNVLKRQKMHSSKDEFRRNYPIKRAAFPSAVCNSKRLRRVILQAITADVSKSKRSVTEAAEHAYQGIKFDVICAQGDFSYTIHAKKYCEVTKENTTCFAFR</sequence>
<organism evidence="3 4">
    <name type="scientific">Elaeophora elaphi</name>
    <dbReference type="NCBI Taxonomy" id="1147741"/>
    <lineage>
        <taxon>Eukaryota</taxon>
        <taxon>Metazoa</taxon>
        <taxon>Ecdysozoa</taxon>
        <taxon>Nematoda</taxon>
        <taxon>Chromadorea</taxon>
        <taxon>Rhabditida</taxon>
        <taxon>Spirurina</taxon>
        <taxon>Spiruromorpha</taxon>
        <taxon>Filarioidea</taxon>
        <taxon>Onchocercidae</taxon>
        <taxon>Elaeophora</taxon>
    </lineage>
</organism>
<dbReference type="WBParaSite" id="EEL_0000538201-mRNA-1">
    <property type="protein sequence ID" value="EEL_0000538201-mRNA-1"/>
    <property type="gene ID" value="EEL_0000538201"/>
</dbReference>
<feature type="region of interest" description="Disordered" evidence="1">
    <location>
        <begin position="106"/>
        <end position="130"/>
    </location>
</feature>
<dbReference type="AlphaFoldDB" id="A0A0R3RTR4"/>